<dbReference type="EMBL" id="JBITLV010000002">
    <property type="protein sequence ID" value="MFI7587220.1"/>
    <property type="molecule type" value="Genomic_DNA"/>
</dbReference>
<dbReference type="Gene3D" id="3.40.390.10">
    <property type="entry name" value="Collagenase (Catalytic Domain)"/>
    <property type="match status" value="1"/>
</dbReference>
<feature type="domain" description="Peptidase M10 metallopeptidase" evidence="5">
    <location>
        <begin position="185"/>
        <end position="235"/>
    </location>
</feature>
<name>A0ABW8ALH0_9ACTN</name>
<keyword evidence="1" id="KW-0645">Protease</keyword>
<keyword evidence="3 6" id="KW-0378">Hydrolase</keyword>
<accession>A0ABW8ALH0</accession>
<dbReference type="Pfam" id="PF00413">
    <property type="entry name" value="Peptidase_M10"/>
    <property type="match status" value="1"/>
</dbReference>
<evidence type="ECO:0000256" key="1">
    <source>
        <dbReference type="ARBA" id="ARBA00022670"/>
    </source>
</evidence>
<evidence type="ECO:0000256" key="4">
    <source>
        <dbReference type="ARBA" id="ARBA00022833"/>
    </source>
</evidence>
<reference evidence="6 7" key="1">
    <citation type="submission" date="2024-10" db="EMBL/GenBank/DDBJ databases">
        <title>The Natural Products Discovery Center: Release of the First 8490 Sequenced Strains for Exploring Actinobacteria Biosynthetic Diversity.</title>
        <authorList>
            <person name="Kalkreuter E."/>
            <person name="Kautsar S.A."/>
            <person name="Yang D."/>
            <person name="Bader C.D."/>
            <person name="Teijaro C.N."/>
            <person name="Fluegel L."/>
            <person name="Davis C.M."/>
            <person name="Simpson J.R."/>
            <person name="Lauterbach L."/>
            <person name="Steele A.D."/>
            <person name="Gui C."/>
            <person name="Meng S."/>
            <person name="Li G."/>
            <person name="Viehrig K."/>
            <person name="Ye F."/>
            <person name="Su P."/>
            <person name="Kiefer A.F."/>
            <person name="Nichols A."/>
            <person name="Cepeda A.J."/>
            <person name="Yan W."/>
            <person name="Fan B."/>
            <person name="Jiang Y."/>
            <person name="Adhikari A."/>
            <person name="Zheng C.-J."/>
            <person name="Schuster L."/>
            <person name="Cowan T.M."/>
            <person name="Smanski M.J."/>
            <person name="Chevrette M.G."/>
            <person name="De Carvalho L.P.S."/>
            <person name="Shen B."/>
        </authorList>
    </citation>
    <scope>NUCLEOTIDE SEQUENCE [LARGE SCALE GENOMIC DNA]</scope>
    <source>
        <strain evidence="6 7">NPDC049639</strain>
    </source>
</reference>
<evidence type="ECO:0000313" key="6">
    <source>
        <dbReference type="EMBL" id="MFI7587220.1"/>
    </source>
</evidence>
<dbReference type="GO" id="GO:0008237">
    <property type="term" value="F:metallopeptidase activity"/>
    <property type="evidence" value="ECO:0007669"/>
    <property type="project" value="UniProtKB-KW"/>
</dbReference>
<sequence length="261" mass="27997">MWSGRRVFAVLVPVALGASLLSGAGTYVVRSTVPEAGGQRSSGTQPVVASHAEAVAVTPKRLLPKVPLSTEGSYKFIHRISKTKPVTWDPCRTVKIYVNPANGPSDAVSLVKYGAARLRATTGIDFRYAGQTKKSQKRAMKGARDGVWVGFHTESSDRTLAGATVGYAGDDVDGATKADAKYYKGAVVLESETFKTLRAYRQTSIARAIVMHEFGHIAGLDHVNDPHQLMYPETTRDQLTYGGGDLRGLALLGRGTCRTSV</sequence>
<dbReference type="InterPro" id="IPR001818">
    <property type="entry name" value="Pept_M10_metallopeptidase"/>
</dbReference>
<dbReference type="RefSeq" id="WP_398278415.1">
    <property type="nucleotide sequence ID" value="NZ_JBITLV010000002.1"/>
</dbReference>
<keyword evidence="7" id="KW-1185">Reference proteome</keyword>
<dbReference type="Proteomes" id="UP001612915">
    <property type="component" value="Unassembled WGS sequence"/>
</dbReference>
<dbReference type="EC" id="3.4.24.-" evidence="6"/>
<keyword evidence="6" id="KW-0482">Metalloprotease</keyword>
<keyword evidence="4" id="KW-0862">Zinc</keyword>
<proteinExistence type="predicted"/>
<keyword evidence="2" id="KW-0479">Metal-binding</keyword>
<evidence type="ECO:0000256" key="2">
    <source>
        <dbReference type="ARBA" id="ARBA00022723"/>
    </source>
</evidence>
<protein>
    <submittedName>
        <fullName evidence="6">Matrixin family metalloprotease</fullName>
        <ecNumber evidence="6">3.4.24.-</ecNumber>
    </submittedName>
</protein>
<evidence type="ECO:0000259" key="5">
    <source>
        <dbReference type="Pfam" id="PF00413"/>
    </source>
</evidence>
<organism evidence="6 7">
    <name type="scientific">Spongisporangium articulatum</name>
    <dbReference type="NCBI Taxonomy" id="3362603"/>
    <lineage>
        <taxon>Bacteria</taxon>
        <taxon>Bacillati</taxon>
        <taxon>Actinomycetota</taxon>
        <taxon>Actinomycetes</taxon>
        <taxon>Kineosporiales</taxon>
        <taxon>Kineosporiaceae</taxon>
        <taxon>Spongisporangium</taxon>
    </lineage>
</organism>
<dbReference type="SUPFAM" id="SSF55486">
    <property type="entry name" value="Metalloproteases ('zincins'), catalytic domain"/>
    <property type="match status" value="1"/>
</dbReference>
<evidence type="ECO:0000256" key="3">
    <source>
        <dbReference type="ARBA" id="ARBA00022801"/>
    </source>
</evidence>
<evidence type="ECO:0000313" key="7">
    <source>
        <dbReference type="Proteomes" id="UP001612915"/>
    </source>
</evidence>
<gene>
    <name evidence="6" type="ORF">ACIB24_09120</name>
</gene>
<dbReference type="InterPro" id="IPR024079">
    <property type="entry name" value="MetalloPept_cat_dom_sf"/>
</dbReference>
<comment type="caution">
    <text evidence="6">The sequence shown here is derived from an EMBL/GenBank/DDBJ whole genome shotgun (WGS) entry which is preliminary data.</text>
</comment>